<proteinExistence type="predicted"/>
<accession>A0A1U7CIZ7</accession>
<keyword evidence="2" id="KW-0812">Transmembrane</keyword>
<sequence>MRSAGWLDLGDAAFALLAGVMLVSTMAIVLAGLIGLALKRRASARHAAWLCALAVVLLSPALAWVGPTLALPPIALPKLASTIADRPERASSTDPAGAGSFPGAASPRRGARREVPIEEVLSYGPPQGVVAESILFVGTTLPAAPAAVAESSRWPRITRGAIVAIWLIGALGLLVRLAWGCREVARLRRSARPFRFGTVLPSVASALRMNVDRLPAIGVSDRTSQPLTLGLIRPSVLMPEGLAASLPADALRDVLIHECAHALRRDTLVGLLQRFAAILCWPNPLVHLMNRALESAREELCDNHVLRAADPADYAASLLAVAERRPFAADFDALLGLPMIARRGTLESRIAALIDPRRHAETSTRRGTVAALAVLFLAAGAAVAAVRFGDAEQPLAVVASSKPLDPTKTRIEGVVVDESGKPAADVNVAAWGWNEILREARTAADGRFLFDVDAKKWFSVVASNADGSLQAVDRHDGGDPAIYPELKTRLTLKPARETTARVVDLQGAPIADATVAVAYRGFATWEYKTDAKGEARVRIAPDAELSSVAAVKPGVGLDYFESEVYWPGPKPAPLPETIELVLDGATAFKVKVVDASDSPVPGVSVLFPGFWKLGKHRGGNFIGPAFTRVADGAGVATFDFIPKMSTQPDFLLVENEDFAVVPALGDRKGPGESLVMRVRRNASVSGRVLSADGEPALGVLVRAEGQGRPFGPSSNSKRTGPDGSYLLTLQPGASYLIGVDDDHWSAPSRGGVLPQDGDRIRGVDFRLAPGALVKGRVTKENGEPAARETICLLERGVNVEHLTVEVRDGQTTVYGSRTETLKRWTKTDAGGSFAFRVGPGSFALPDERVRTELRFVPDDQYTRRFHVEGREVIVRDFKLRDRAGELKEENSVAITVRDKALGGAPASGARITVATSNYEGKISLIDSLFMQTDGHGVFRIEKWARPLYIFAQSIDGLRGGFGTIGVDDFEATVSIDQGATASGRVVSEAGAPIPRAVLYAYLVGPAGVRDEFEALSPTQRNVPQLIVKTDALGRYTLSGLAAGARGHVYQAPIPGKGPNQELGAIDFVVEGLKTVSVPDLVFKPVKP</sequence>
<dbReference type="KEGG" id="pbor:BSF38_00326"/>
<dbReference type="AlphaFoldDB" id="A0A1U7CIZ7"/>
<dbReference type="Pfam" id="PF05569">
    <property type="entry name" value="Peptidase_M56"/>
    <property type="match status" value="1"/>
</dbReference>
<feature type="region of interest" description="Disordered" evidence="1">
    <location>
        <begin position="87"/>
        <end position="110"/>
    </location>
</feature>
<dbReference type="InterPro" id="IPR008969">
    <property type="entry name" value="CarboxyPept-like_regulatory"/>
</dbReference>
<dbReference type="InterPro" id="IPR052173">
    <property type="entry name" value="Beta-lactam_resp_regulator"/>
</dbReference>
<gene>
    <name evidence="4" type="primary">blaR1_1</name>
    <name evidence="4" type="ORF">BSF38_00326</name>
</gene>
<evidence type="ECO:0000256" key="1">
    <source>
        <dbReference type="SAM" id="MobiDB-lite"/>
    </source>
</evidence>
<dbReference type="PANTHER" id="PTHR34978">
    <property type="entry name" value="POSSIBLE SENSOR-TRANSDUCER PROTEIN BLAR"/>
    <property type="match status" value="1"/>
</dbReference>
<evidence type="ECO:0000256" key="2">
    <source>
        <dbReference type="SAM" id="Phobius"/>
    </source>
</evidence>
<dbReference type="STRING" id="1387353.BSF38_00326"/>
<feature type="transmembrane region" description="Helical" evidence="2">
    <location>
        <begin position="12"/>
        <end position="38"/>
    </location>
</feature>
<keyword evidence="5" id="KW-1185">Reference proteome</keyword>
<feature type="transmembrane region" description="Helical" evidence="2">
    <location>
        <begin position="47"/>
        <end position="66"/>
    </location>
</feature>
<dbReference type="PANTHER" id="PTHR34978:SF3">
    <property type="entry name" value="SLR0241 PROTEIN"/>
    <property type="match status" value="1"/>
</dbReference>
<feature type="domain" description="Peptidase M56" evidence="3">
    <location>
        <begin position="148"/>
        <end position="327"/>
    </location>
</feature>
<evidence type="ECO:0000259" key="3">
    <source>
        <dbReference type="Pfam" id="PF05569"/>
    </source>
</evidence>
<dbReference type="InterPro" id="IPR008756">
    <property type="entry name" value="Peptidase_M56"/>
</dbReference>
<feature type="compositionally biased region" description="Low complexity" evidence="1">
    <location>
        <begin position="95"/>
        <end position="108"/>
    </location>
</feature>
<name>A0A1U7CIZ7_9BACT</name>
<dbReference type="CDD" id="cd07341">
    <property type="entry name" value="M56_BlaR1_MecR1_like"/>
    <property type="match status" value="1"/>
</dbReference>
<feature type="transmembrane region" description="Helical" evidence="2">
    <location>
        <begin position="160"/>
        <end position="179"/>
    </location>
</feature>
<organism evidence="4 5">
    <name type="scientific">Paludisphaera borealis</name>
    <dbReference type="NCBI Taxonomy" id="1387353"/>
    <lineage>
        <taxon>Bacteria</taxon>
        <taxon>Pseudomonadati</taxon>
        <taxon>Planctomycetota</taxon>
        <taxon>Planctomycetia</taxon>
        <taxon>Isosphaerales</taxon>
        <taxon>Isosphaeraceae</taxon>
        <taxon>Paludisphaera</taxon>
    </lineage>
</organism>
<evidence type="ECO:0000313" key="5">
    <source>
        <dbReference type="Proteomes" id="UP000186309"/>
    </source>
</evidence>
<protein>
    <submittedName>
        <fullName evidence="4">Regulatory protein BlaR1</fullName>
    </submittedName>
</protein>
<keyword evidence="2" id="KW-0472">Membrane</keyword>
<dbReference type="OrthoDB" id="279966at2"/>
<dbReference type="EMBL" id="CP019082">
    <property type="protein sequence ID" value="APW58915.1"/>
    <property type="molecule type" value="Genomic_DNA"/>
</dbReference>
<reference evidence="5" key="1">
    <citation type="submission" date="2016-12" db="EMBL/GenBank/DDBJ databases">
        <title>Comparative genomics of four Isosphaeraceae planctomycetes: a common pool of plasmids and glycoside hydrolase genes.</title>
        <authorList>
            <person name="Ivanova A."/>
        </authorList>
    </citation>
    <scope>NUCLEOTIDE SEQUENCE [LARGE SCALE GENOMIC DNA]</scope>
    <source>
        <strain evidence="5">PX4</strain>
    </source>
</reference>
<dbReference type="Proteomes" id="UP000186309">
    <property type="component" value="Chromosome"/>
</dbReference>
<evidence type="ECO:0000313" key="4">
    <source>
        <dbReference type="EMBL" id="APW58915.1"/>
    </source>
</evidence>
<dbReference type="SUPFAM" id="SSF49464">
    <property type="entry name" value="Carboxypeptidase regulatory domain-like"/>
    <property type="match status" value="2"/>
</dbReference>
<feature type="region of interest" description="Disordered" evidence="1">
    <location>
        <begin position="704"/>
        <end position="724"/>
    </location>
</feature>
<feature type="transmembrane region" description="Helical" evidence="2">
    <location>
        <begin position="367"/>
        <end position="388"/>
    </location>
</feature>
<dbReference type="Gene3D" id="2.60.40.1120">
    <property type="entry name" value="Carboxypeptidase-like, regulatory domain"/>
    <property type="match status" value="1"/>
</dbReference>
<dbReference type="RefSeq" id="WP_076343165.1">
    <property type="nucleotide sequence ID" value="NZ_CP019082.1"/>
</dbReference>
<keyword evidence="2" id="KW-1133">Transmembrane helix</keyword>